<proteinExistence type="predicted"/>
<sequence>MGSELPSIRISPASPATTSSNDTIESPTKEQEEPSDVSYLRNWSRGEDYEDLDDLLRRVAIKHEDQGHIESFWSSQLLAAVMTRERILEELIRLKDGFGERAIGSLADEISTGCRKIFAILSLLGRGKCVVGFMHDNIKDTDLPLVPCIKGPDRRHVLARKTVPAVPLRCLQDWPTNDRKSFKEMQYRTSPEFLDLATGPNTSRREIQHKEFKPTAIIPLMESQQREHGGYGIVSRVKIHPHCHGFCDILKPIKTDQYFALKMIIKTPKAKQTNSEIEFWNEVNSLKRFSGFSHEHLVTLLMTWTFQDHYYLLFPLAECDLDQYWERKTIPTDSTNRLLDSKTLSWLLEQMYGITDALKHIHDPPENNLSIQDRFGRHGDLKPENILWYRSATHANGIFVIADLGLAKLNTILSRSAAPNNKVHATPRYRPPEYDIKNAKISRSYDIWTLGCLLLELVCWALGNNKDRQRFANARMSPYVTGSCSDIFFDVERKKKRADNTEQGGFVVLVKKQVAEEIARLHNHPKCTMFLHDLLYIIEEDMIVVLSATKSRISSSRLLHELGNMRMRVDKEGPAYLQLPCPKPRSPIVYDPVDAVLSFSLTEDEQVDCCDRGLVLILARHAAEQPVFYDGSQPTSINDWLTHIQSDAAPRHCIRRASTFAQFCEKQSVSRESTSPTLRQGSAKDLPFSKKTFECISEKLQIHDSILRAVSRTDIPTFSCEKVEMMQRSAFVYNCRTPNSWESDLALSSTYFVDTGCTFAVMYGCSLTTERLVLRKLCTVEEGVAHPLLIPGLLTELELIRHTRLVESSITDVETRILDLNIQAETLSSFRPAEIERRNQAKRSAWLDLTYLRNSLVTWTEQLQKMIDHAQVLKSGYFNESFETFDIGSPQQPDNKSAQCIELTPPRNSTAFMIDDRQQDTDVRSVSQAISYSERQYRYSQEPSDIYRPTSTCNGTCNLPDAEIAHAQQMRTVGAKIAGRLVSIRDEYKEKIRDCTMRVDGMAMATQWSHSETAVDIALATSRDSRVMRSISLVTMVFLPGTFFATVFSMTFFDWHDQSGGARVSSYLWIYIVVTVFFTSITIGLWYFFVMFRRKGRRAGDEENEVFKQDPIKITQIDTALSVRREDAECEFFFEIFGDSGMQ</sequence>
<dbReference type="AlphaFoldDB" id="A0A162YSN1"/>
<dbReference type="PANTHER" id="PTHR24359">
    <property type="entry name" value="SERINE/THREONINE-PROTEIN KINASE SBK1"/>
    <property type="match status" value="1"/>
</dbReference>
<comment type="caution">
    <text evidence="4">The sequence shown here is derived from an EMBL/GenBank/DDBJ whole genome shotgun (WGS) entry which is preliminary data.</text>
</comment>
<evidence type="ECO:0000313" key="4">
    <source>
        <dbReference type="EMBL" id="KZM20203.1"/>
    </source>
</evidence>
<feature type="region of interest" description="Disordered" evidence="1">
    <location>
        <begin position="1"/>
        <end position="37"/>
    </location>
</feature>
<accession>A0A162YSN1</accession>
<dbReference type="InterPro" id="IPR000719">
    <property type="entry name" value="Prot_kinase_dom"/>
</dbReference>
<dbReference type="GO" id="GO:0005524">
    <property type="term" value="F:ATP binding"/>
    <property type="evidence" value="ECO:0007669"/>
    <property type="project" value="InterPro"/>
</dbReference>
<feature type="transmembrane region" description="Helical" evidence="2">
    <location>
        <begin position="1068"/>
        <end position="1089"/>
    </location>
</feature>
<evidence type="ECO:0000256" key="1">
    <source>
        <dbReference type="SAM" id="MobiDB-lite"/>
    </source>
</evidence>
<feature type="transmembrane region" description="Helical" evidence="2">
    <location>
        <begin position="1031"/>
        <end position="1053"/>
    </location>
</feature>
<dbReference type="Gene3D" id="1.20.58.340">
    <property type="entry name" value="Magnesium transport protein CorA, transmembrane region"/>
    <property type="match status" value="1"/>
</dbReference>
<keyword evidence="5" id="KW-1185">Reference proteome</keyword>
<evidence type="ECO:0000256" key="2">
    <source>
        <dbReference type="SAM" id="Phobius"/>
    </source>
</evidence>
<dbReference type="InterPro" id="IPR011009">
    <property type="entry name" value="Kinase-like_dom_sf"/>
</dbReference>
<organism evidence="4 5">
    <name type="scientific">Didymella rabiei</name>
    <name type="common">Chickpea ascochyta blight fungus</name>
    <name type="synonym">Mycosphaerella rabiei</name>
    <dbReference type="NCBI Taxonomy" id="5454"/>
    <lineage>
        <taxon>Eukaryota</taxon>
        <taxon>Fungi</taxon>
        <taxon>Dikarya</taxon>
        <taxon>Ascomycota</taxon>
        <taxon>Pezizomycotina</taxon>
        <taxon>Dothideomycetes</taxon>
        <taxon>Pleosporomycetidae</taxon>
        <taxon>Pleosporales</taxon>
        <taxon>Pleosporineae</taxon>
        <taxon>Didymellaceae</taxon>
        <taxon>Ascochyta</taxon>
    </lineage>
</organism>
<dbReference type="CDD" id="cd00180">
    <property type="entry name" value="PKc"/>
    <property type="match status" value="1"/>
</dbReference>
<feature type="compositionally biased region" description="Polar residues" evidence="1">
    <location>
        <begin position="14"/>
        <end position="26"/>
    </location>
</feature>
<protein>
    <recommendedName>
        <fullName evidence="3">Protein kinase domain-containing protein</fullName>
    </recommendedName>
</protein>
<dbReference type="Gene3D" id="3.30.200.20">
    <property type="entry name" value="Phosphorylase Kinase, domain 1"/>
    <property type="match status" value="1"/>
</dbReference>
<dbReference type="Gene3D" id="1.10.510.10">
    <property type="entry name" value="Transferase(Phosphotransferase) domain 1"/>
    <property type="match status" value="1"/>
</dbReference>
<keyword evidence="2" id="KW-1133">Transmembrane helix</keyword>
<dbReference type="GO" id="GO:0004674">
    <property type="term" value="F:protein serine/threonine kinase activity"/>
    <property type="evidence" value="ECO:0007669"/>
    <property type="project" value="TreeGrafter"/>
</dbReference>
<dbReference type="PROSITE" id="PS50011">
    <property type="entry name" value="PROTEIN_KINASE_DOM"/>
    <property type="match status" value="1"/>
</dbReference>
<dbReference type="SUPFAM" id="SSF56112">
    <property type="entry name" value="Protein kinase-like (PK-like)"/>
    <property type="match status" value="1"/>
</dbReference>
<dbReference type="PANTHER" id="PTHR24359:SF37">
    <property type="entry name" value="PROTEIN KINASE DOMAIN-CONTAINING PROTEIN"/>
    <property type="match status" value="1"/>
</dbReference>
<dbReference type="EMBL" id="JYNV01000284">
    <property type="protein sequence ID" value="KZM20203.1"/>
    <property type="molecule type" value="Genomic_DNA"/>
</dbReference>
<dbReference type="Pfam" id="PF00069">
    <property type="entry name" value="Pkinase"/>
    <property type="match status" value="1"/>
</dbReference>
<evidence type="ECO:0000313" key="5">
    <source>
        <dbReference type="Proteomes" id="UP000076837"/>
    </source>
</evidence>
<name>A0A162YSN1_DIDRA</name>
<keyword evidence="2" id="KW-0472">Membrane</keyword>
<evidence type="ECO:0000259" key="3">
    <source>
        <dbReference type="PROSITE" id="PS50011"/>
    </source>
</evidence>
<reference evidence="4 5" key="1">
    <citation type="journal article" date="2016" name="Sci. Rep.">
        <title>Draft genome sequencing and secretome analysis of fungal phytopathogen Ascochyta rabiei provides insight into the necrotrophic effector repertoire.</title>
        <authorList>
            <person name="Verma S."/>
            <person name="Gazara R.K."/>
            <person name="Nizam S."/>
            <person name="Parween S."/>
            <person name="Chattopadhyay D."/>
            <person name="Verma P.K."/>
        </authorList>
    </citation>
    <scope>NUCLEOTIDE SEQUENCE [LARGE SCALE GENOMIC DNA]</scope>
    <source>
        <strain evidence="4 5">ArDII</strain>
    </source>
</reference>
<keyword evidence="2" id="KW-0812">Transmembrane</keyword>
<dbReference type="STRING" id="5454.A0A162YSN1"/>
<feature type="domain" description="Protein kinase" evidence="3">
    <location>
        <begin position="220"/>
        <end position="543"/>
    </location>
</feature>
<dbReference type="SMART" id="SM00220">
    <property type="entry name" value="S_TKc"/>
    <property type="match status" value="1"/>
</dbReference>
<gene>
    <name evidence="4" type="ORF">ST47_g8671</name>
</gene>
<dbReference type="Proteomes" id="UP000076837">
    <property type="component" value="Unassembled WGS sequence"/>
</dbReference>